<comment type="similarity">
    <text evidence="1">Belongs to the ARG7 family.</text>
</comment>
<keyword evidence="2" id="KW-0472">Membrane</keyword>
<evidence type="ECO:0000256" key="2">
    <source>
        <dbReference type="SAM" id="Phobius"/>
    </source>
</evidence>
<dbReference type="OrthoDB" id="1265555at2759"/>
<organism evidence="3 4">
    <name type="scientific">Solanum commersonii</name>
    <name type="common">Commerson's wild potato</name>
    <name type="synonym">Commerson's nightshade</name>
    <dbReference type="NCBI Taxonomy" id="4109"/>
    <lineage>
        <taxon>Eukaryota</taxon>
        <taxon>Viridiplantae</taxon>
        <taxon>Streptophyta</taxon>
        <taxon>Embryophyta</taxon>
        <taxon>Tracheophyta</taxon>
        <taxon>Spermatophyta</taxon>
        <taxon>Magnoliopsida</taxon>
        <taxon>eudicotyledons</taxon>
        <taxon>Gunneridae</taxon>
        <taxon>Pentapetalae</taxon>
        <taxon>asterids</taxon>
        <taxon>lamiids</taxon>
        <taxon>Solanales</taxon>
        <taxon>Solanaceae</taxon>
        <taxon>Solanoideae</taxon>
        <taxon>Solaneae</taxon>
        <taxon>Solanum</taxon>
    </lineage>
</organism>
<dbReference type="Proteomes" id="UP000824120">
    <property type="component" value="Chromosome 2"/>
</dbReference>
<dbReference type="GO" id="GO:0009733">
    <property type="term" value="P:response to auxin"/>
    <property type="evidence" value="ECO:0007669"/>
    <property type="project" value="InterPro"/>
</dbReference>
<dbReference type="Pfam" id="PF02519">
    <property type="entry name" value="Auxin_inducible"/>
    <property type="match status" value="2"/>
</dbReference>
<dbReference type="EMBL" id="JACXVP010000002">
    <property type="protein sequence ID" value="KAG5624868.1"/>
    <property type="molecule type" value="Genomic_DNA"/>
</dbReference>
<protein>
    <recommendedName>
        <fullName evidence="5">Auxin-induced SAUR</fullName>
    </recommendedName>
</protein>
<dbReference type="PANTHER" id="PTHR31929">
    <property type="entry name" value="SAUR-LIKE AUXIN-RESPONSIVE PROTEIN FAMILY-RELATED"/>
    <property type="match status" value="1"/>
</dbReference>
<name>A0A9J6AKL4_SOLCO</name>
<evidence type="ECO:0000256" key="1">
    <source>
        <dbReference type="ARBA" id="ARBA00006974"/>
    </source>
</evidence>
<dbReference type="AlphaFoldDB" id="A0A9J6AKL4"/>
<keyword evidence="4" id="KW-1185">Reference proteome</keyword>
<dbReference type="InterPro" id="IPR003676">
    <property type="entry name" value="SAUR_fam"/>
</dbReference>
<evidence type="ECO:0000313" key="3">
    <source>
        <dbReference type="EMBL" id="KAG5624868.1"/>
    </source>
</evidence>
<proteinExistence type="inferred from homology"/>
<evidence type="ECO:0008006" key="5">
    <source>
        <dbReference type="Google" id="ProtNLM"/>
    </source>
</evidence>
<evidence type="ECO:0000313" key="4">
    <source>
        <dbReference type="Proteomes" id="UP000824120"/>
    </source>
</evidence>
<sequence>MAILRMIKKSSTTRDIPKGHFAVYVGEMQKKRFVIPISFLSEPLFQDLLSQSEEEFGFDHPMGGVTIPCSEDLFIDLTSRLRNMSCHFLYKHIQREIMAILRMIKKSSATRDIPKGHFAVYVGEMQKKRFVIPISFLSEPLFQDLLSQAEEEFGFDHPMGGVTIPCCEDLFTDLTSRLRKVYHNNTHQNLKTYKNIYLLSESLLILPFLILSSILN</sequence>
<keyword evidence="2" id="KW-1133">Transmembrane helix</keyword>
<keyword evidence="2" id="KW-0812">Transmembrane</keyword>
<comment type="caution">
    <text evidence="3">The sequence shown here is derived from an EMBL/GenBank/DDBJ whole genome shotgun (WGS) entry which is preliminary data.</text>
</comment>
<feature type="transmembrane region" description="Helical" evidence="2">
    <location>
        <begin position="196"/>
        <end position="215"/>
    </location>
</feature>
<gene>
    <name evidence="3" type="ORF">H5410_010086</name>
</gene>
<accession>A0A9J6AKL4</accession>
<reference evidence="3 4" key="1">
    <citation type="submission" date="2020-09" db="EMBL/GenBank/DDBJ databases">
        <title>De no assembly of potato wild relative species, Solanum commersonii.</title>
        <authorList>
            <person name="Cho K."/>
        </authorList>
    </citation>
    <scope>NUCLEOTIDE SEQUENCE [LARGE SCALE GENOMIC DNA]</scope>
    <source>
        <strain evidence="3">LZ3.2</strain>
        <tissue evidence="3">Leaf</tissue>
    </source>
</reference>